<evidence type="ECO:0000256" key="1">
    <source>
        <dbReference type="SAM" id="SignalP"/>
    </source>
</evidence>
<keyword evidence="1" id="KW-0732">Signal</keyword>
<proteinExistence type="predicted"/>
<organism evidence="2 3">
    <name type="scientific">Caerostris extrusa</name>
    <name type="common">Bark spider</name>
    <name type="synonym">Caerostris bankana</name>
    <dbReference type="NCBI Taxonomy" id="172846"/>
    <lineage>
        <taxon>Eukaryota</taxon>
        <taxon>Metazoa</taxon>
        <taxon>Ecdysozoa</taxon>
        <taxon>Arthropoda</taxon>
        <taxon>Chelicerata</taxon>
        <taxon>Arachnida</taxon>
        <taxon>Araneae</taxon>
        <taxon>Araneomorphae</taxon>
        <taxon>Entelegynae</taxon>
        <taxon>Araneoidea</taxon>
        <taxon>Araneidae</taxon>
        <taxon>Caerostris</taxon>
    </lineage>
</organism>
<evidence type="ECO:0008006" key="4">
    <source>
        <dbReference type="Google" id="ProtNLM"/>
    </source>
</evidence>
<evidence type="ECO:0000313" key="3">
    <source>
        <dbReference type="Proteomes" id="UP001054945"/>
    </source>
</evidence>
<name>A0AAV4MKR8_CAEEX</name>
<comment type="caution">
    <text evidence="2">The sequence shown here is derived from an EMBL/GenBank/DDBJ whole genome shotgun (WGS) entry which is preliminary data.</text>
</comment>
<protein>
    <recommendedName>
        <fullName evidence="4">Secreted protein</fullName>
    </recommendedName>
</protein>
<accession>A0AAV4MKR8</accession>
<feature type="chain" id="PRO_5043618609" description="Secreted protein" evidence="1">
    <location>
        <begin position="29"/>
        <end position="79"/>
    </location>
</feature>
<sequence>MTPAAASVWLFHASFIALLSQPVARVHAQSAQKLHRPDPKAQMRSSYLVGAKIRTAQRLFVDLAFRRKSALPRSVVGFG</sequence>
<dbReference type="AlphaFoldDB" id="A0AAV4MKR8"/>
<reference evidence="2 3" key="1">
    <citation type="submission" date="2021-06" db="EMBL/GenBank/DDBJ databases">
        <title>Caerostris extrusa draft genome.</title>
        <authorList>
            <person name="Kono N."/>
            <person name="Arakawa K."/>
        </authorList>
    </citation>
    <scope>NUCLEOTIDE SEQUENCE [LARGE SCALE GENOMIC DNA]</scope>
</reference>
<dbReference type="Proteomes" id="UP001054945">
    <property type="component" value="Unassembled WGS sequence"/>
</dbReference>
<dbReference type="EMBL" id="BPLR01002283">
    <property type="protein sequence ID" value="GIX72147.1"/>
    <property type="molecule type" value="Genomic_DNA"/>
</dbReference>
<keyword evidence="3" id="KW-1185">Reference proteome</keyword>
<feature type="signal peptide" evidence="1">
    <location>
        <begin position="1"/>
        <end position="28"/>
    </location>
</feature>
<gene>
    <name evidence="2" type="ORF">CEXT_162091</name>
</gene>
<evidence type="ECO:0000313" key="2">
    <source>
        <dbReference type="EMBL" id="GIX72147.1"/>
    </source>
</evidence>